<reference evidence="2" key="1">
    <citation type="journal article" date="2018" name="Nat. Microbiol.">
        <title>Leveraging single-cell genomics to expand the fungal tree of life.</title>
        <authorList>
            <person name="Ahrendt S.R."/>
            <person name="Quandt C.A."/>
            <person name="Ciobanu D."/>
            <person name="Clum A."/>
            <person name="Salamov A."/>
            <person name="Andreopoulos B."/>
            <person name="Cheng J.F."/>
            <person name="Woyke T."/>
            <person name="Pelin A."/>
            <person name="Henrissat B."/>
            <person name="Reynolds N.K."/>
            <person name="Benny G.L."/>
            <person name="Smith M.E."/>
            <person name="James T.Y."/>
            <person name="Grigoriev I.V."/>
        </authorList>
    </citation>
    <scope>NUCLEOTIDE SEQUENCE [LARGE SCALE GENOMIC DNA]</scope>
</reference>
<evidence type="ECO:0000313" key="1">
    <source>
        <dbReference type="EMBL" id="RKO84122.1"/>
    </source>
</evidence>
<organism evidence="1 2">
    <name type="scientific">Blyttiomyces helicus</name>
    <dbReference type="NCBI Taxonomy" id="388810"/>
    <lineage>
        <taxon>Eukaryota</taxon>
        <taxon>Fungi</taxon>
        <taxon>Fungi incertae sedis</taxon>
        <taxon>Chytridiomycota</taxon>
        <taxon>Chytridiomycota incertae sedis</taxon>
        <taxon>Chytridiomycetes</taxon>
        <taxon>Chytridiomycetes incertae sedis</taxon>
        <taxon>Blyttiomyces</taxon>
    </lineage>
</organism>
<protein>
    <submittedName>
        <fullName evidence="1">Uncharacterized protein</fullName>
    </submittedName>
</protein>
<name>A0A4P9VXZ4_9FUNG</name>
<proteinExistence type="predicted"/>
<accession>A0A4P9VXZ4</accession>
<dbReference type="AlphaFoldDB" id="A0A4P9VXZ4"/>
<keyword evidence="2" id="KW-1185">Reference proteome</keyword>
<evidence type="ECO:0000313" key="2">
    <source>
        <dbReference type="Proteomes" id="UP000269721"/>
    </source>
</evidence>
<feature type="non-terminal residue" evidence="1">
    <location>
        <position position="187"/>
    </location>
</feature>
<gene>
    <name evidence="1" type="ORF">BDK51DRAFT_33173</name>
</gene>
<dbReference type="Proteomes" id="UP000269721">
    <property type="component" value="Unassembled WGS sequence"/>
</dbReference>
<sequence length="187" mass="20766">MFQKLSEVSEDGGLNSGTPNFLGKALSHRVVSIFTEPLRSPAIWRGFEHAIPDRTGRPRPAVRFVLVMAKMTMQQEPESSSGHIGKWKAGATSRSRCASSKNQKQPSVKQGLINLMCVHTHHCEQRIRLKWSQTKTHNSKTICFAEMLNTQNVGYGNVQIFCVNPTAADFEDAWNLKAGCVGPKRGD</sequence>
<dbReference type="EMBL" id="ML000472">
    <property type="protein sequence ID" value="RKO84122.1"/>
    <property type="molecule type" value="Genomic_DNA"/>
</dbReference>